<dbReference type="Proteomes" id="UP000242715">
    <property type="component" value="Unassembled WGS sequence"/>
</dbReference>
<evidence type="ECO:0000256" key="1">
    <source>
        <dbReference type="SAM" id="MobiDB-lite"/>
    </source>
</evidence>
<sequence>MRVVSLKKKIDISASSTNSKSLSMNLKRPPLPRSTSSPIHCFSTTTASSSIDGFLFRHVTFVTHLNLSDDSSDSSQTLLVTITTVSNPETTLSEPRNHL</sequence>
<proteinExistence type="predicted"/>
<protein>
    <submittedName>
        <fullName evidence="2">Uncharacterized protein</fullName>
    </submittedName>
</protein>
<name>A0A2Z6LZN1_TRISU</name>
<dbReference type="EMBL" id="DF973306">
    <property type="protein sequence ID" value="GAU25191.1"/>
    <property type="molecule type" value="Genomic_DNA"/>
</dbReference>
<feature type="region of interest" description="Disordered" evidence="1">
    <location>
        <begin position="16"/>
        <end position="38"/>
    </location>
</feature>
<gene>
    <name evidence="2" type="ORF">TSUD_150900</name>
</gene>
<keyword evidence="3" id="KW-1185">Reference proteome</keyword>
<organism evidence="2 3">
    <name type="scientific">Trifolium subterraneum</name>
    <name type="common">Subterranean clover</name>
    <dbReference type="NCBI Taxonomy" id="3900"/>
    <lineage>
        <taxon>Eukaryota</taxon>
        <taxon>Viridiplantae</taxon>
        <taxon>Streptophyta</taxon>
        <taxon>Embryophyta</taxon>
        <taxon>Tracheophyta</taxon>
        <taxon>Spermatophyta</taxon>
        <taxon>Magnoliopsida</taxon>
        <taxon>eudicotyledons</taxon>
        <taxon>Gunneridae</taxon>
        <taxon>Pentapetalae</taxon>
        <taxon>rosids</taxon>
        <taxon>fabids</taxon>
        <taxon>Fabales</taxon>
        <taxon>Fabaceae</taxon>
        <taxon>Papilionoideae</taxon>
        <taxon>50 kb inversion clade</taxon>
        <taxon>NPAAA clade</taxon>
        <taxon>Hologalegina</taxon>
        <taxon>IRL clade</taxon>
        <taxon>Trifolieae</taxon>
        <taxon>Trifolium</taxon>
    </lineage>
</organism>
<dbReference type="AlphaFoldDB" id="A0A2Z6LZN1"/>
<reference evidence="3" key="1">
    <citation type="journal article" date="2017" name="Front. Plant Sci.">
        <title>Climate Clever Clovers: New Paradigm to Reduce the Environmental Footprint of Ruminants by Breeding Low Methanogenic Forages Utilizing Haplotype Variation.</title>
        <authorList>
            <person name="Kaur P."/>
            <person name="Appels R."/>
            <person name="Bayer P.E."/>
            <person name="Keeble-Gagnere G."/>
            <person name="Wang J."/>
            <person name="Hirakawa H."/>
            <person name="Shirasawa K."/>
            <person name="Vercoe P."/>
            <person name="Stefanova K."/>
            <person name="Durmic Z."/>
            <person name="Nichols P."/>
            <person name="Revell C."/>
            <person name="Isobe S.N."/>
            <person name="Edwards D."/>
            <person name="Erskine W."/>
        </authorList>
    </citation>
    <scope>NUCLEOTIDE SEQUENCE [LARGE SCALE GENOMIC DNA]</scope>
    <source>
        <strain evidence="3">cv. Daliak</strain>
    </source>
</reference>
<evidence type="ECO:0000313" key="3">
    <source>
        <dbReference type="Proteomes" id="UP000242715"/>
    </source>
</evidence>
<accession>A0A2Z6LZN1</accession>
<evidence type="ECO:0000313" key="2">
    <source>
        <dbReference type="EMBL" id="GAU25191.1"/>
    </source>
</evidence>